<evidence type="ECO:0008006" key="9">
    <source>
        <dbReference type="Google" id="ProtNLM"/>
    </source>
</evidence>
<keyword evidence="4 7" id="KW-0812">Transmembrane</keyword>
<dbReference type="InterPro" id="IPR018383">
    <property type="entry name" value="UPF0324_pro"/>
</dbReference>
<evidence type="ECO:0000256" key="1">
    <source>
        <dbReference type="ARBA" id="ARBA00004651"/>
    </source>
</evidence>
<reference evidence="8" key="1">
    <citation type="submission" date="2006-06" db="EMBL/GenBank/DDBJ databases">
        <title>Complete sequence of chromosome of Chelativorans sp. BNC1.</title>
        <authorList>
            <consortium name="US DOE Joint Genome Institute"/>
            <person name="Copeland A."/>
            <person name="Lucas S."/>
            <person name="Lapidus A."/>
            <person name="Barry K."/>
            <person name="Detter J.C."/>
            <person name="Glavina del Rio T."/>
            <person name="Hammon N."/>
            <person name="Israni S."/>
            <person name="Dalin E."/>
            <person name="Tice H."/>
            <person name="Pitluck S."/>
            <person name="Chertkov O."/>
            <person name="Brettin T."/>
            <person name="Bruce D."/>
            <person name="Han C."/>
            <person name="Tapia R."/>
            <person name="Gilna P."/>
            <person name="Schmutz J."/>
            <person name="Larimer F."/>
            <person name="Land M."/>
            <person name="Hauser L."/>
            <person name="Kyrpides N."/>
            <person name="Mikhailova N."/>
            <person name="Richardson P."/>
        </authorList>
    </citation>
    <scope>NUCLEOTIDE SEQUENCE</scope>
    <source>
        <strain evidence="8">BNC1</strain>
    </source>
</reference>
<keyword evidence="6 7" id="KW-0472">Membrane</keyword>
<feature type="transmembrane region" description="Helical" evidence="7">
    <location>
        <begin position="281"/>
        <end position="301"/>
    </location>
</feature>
<feature type="transmembrane region" description="Helical" evidence="7">
    <location>
        <begin position="254"/>
        <end position="275"/>
    </location>
</feature>
<comment type="similarity">
    <text evidence="2">Belongs to the UPF0324 family.</text>
</comment>
<feature type="transmembrane region" description="Helical" evidence="7">
    <location>
        <begin position="209"/>
        <end position="233"/>
    </location>
</feature>
<feature type="transmembrane region" description="Helical" evidence="7">
    <location>
        <begin position="36"/>
        <end position="54"/>
    </location>
</feature>
<dbReference type="GO" id="GO:0005886">
    <property type="term" value="C:plasma membrane"/>
    <property type="evidence" value="ECO:0007669"/>
    <property type="project" value="UniProtKB-SubCell"/>
</dbReference>
<dbReference type="HOGENOM" id="CLU_033541_3_1_5"/>
<evidence type="ECO:0000256" key="6">
    <source>
        <dbReference type="ARBA" id="ARBA00023136"/>
    </source>
</evidence>
<feature type="transmembrane region" description="Helical" evidence="7">
    <location>
        <begin position="74"/>
        <end position="91"/>
    </location>
</feature>
<feature type="transmembrane region" description="Helical" evidence="7">
    <location>
        <begin position="128"/>
        <end position="150"/>
    </location>
</feature>
<dbReference type="OrthoDB" id="5393513at2"/>
<name>Q11E31_CHESB</name>
<feature type="transmembrane region" description="Helical" evidence="7">
    <location>
        <begin position="97"/>
        <end position="116"/>
    </location>
</feature>
<dbReference type="AlphaFoldDB" id="Q11E31"/>
<dbReference type="eggNOG" id="COG2855">
    <property type="taxonomic scope" value="Bacteria"/>
</dbReference>
<dbReference type="KEGG" id="mes:Meso_2972"/>
<dbReference type="PANTHER" id="PTHR30106:SF2">
    <property type="entry name" value="UPF0324 INNER MEMBRANE PROTEIN YEIH"/>
    <property type="match status" value="1"/>
</dbReference>
<feature type="transmembrane region" description="Helical" evidence="7">
    <location>
        <begin position="185"/>
        <end position="203"/>
    </location>
</feature>
<gene>
    <name evidence="8" type="ordered locus">Meso_2972</name>
</gene>
<evidence type="ECO:0000313" key="8">
    <source>
        <dbReference type="EMBL" id="ABG64344.1"/>
    </source>
</evidence>
<dbReference type="Pfam" id="PF03601">
    <property type="entry name" value="Cons_hypoth698"/>
    <property type="match status" value="1"/>
</dbReference>
<protein>
    <recommendedName>
        <fullName evidence="9">Sulfate exporter family transporter</fullName>
    </recommendedName>
</protein>
<dbReference type="PANTHER" id="PTHR30106">
    <property type="entry name" value="INNER MEMBRANE PROTEIN YEIH-RELATED"/>
    <property type="match status" value="1"/>
</dbReference>
<evidence type="ECO:0000256" key="5">
    <source>
        <dbReference type="ARBA" id="ARBA00022989"/>
    </source>
</evidence>
<accession>Q11E31</accession>
<feature type="transmembrane region" description="Helical" evidence="7">
    <location>
        <begin position="313"/>
        <end position="336"/>
    </location>
</feature>
<evidence type="ECO:0000256" key="7">
    <source>
        <dbReference type="SAM" id="Phobius"/>
    </source>
</evidence>
<keyword evidence="5 7" id="KW-1133">Transmembrane helix</keyword>
<dbReference type="EMBL" id="CP000390">
    <property type="protein sequence ID" value="ABG64344.1"/>
    <property type="molecule type" value="Genomic_DNA"/>
</dbReference>
<comment type="subcellular location">
    <subcellularLocation>
        <location evidence="1">Cell membrane</location>
        <topology evidence="1">Multi-pass membrane protein</topology>
    </subcellularLocation>
</comment>
<proteinExistence type="inferred from homology"/>
<keyword evidence="3" id="KW-1003">Cell membrane</keyword>
<evidence type="ECO:0000256" key="2">
    <source>
        <dbReference type="ARBA" id="ARBA00007977"/>
    </source>
</evidence>
<feature type="transmembrane region" description="Helical" evidence="7">
    <location>
        <begin position="156"/>
        <end position="178"/>
    </location>
</feature>
<evidence type="ECO:0000256" key="4">
    <source>
        <dbReference type="ARBA" id="ARBA00022692"/>
    </source>
</evidence>
<evidence type="ECO:0000256" key="3">
    <source>
        <dbReference type="ARBA" id="ARBA00022475"/>
    </source>
</evidence>
<organism evidence="8">
    <name type="scientific">Chelativorans sp. (strain BNC1)</name>
    <dbReference type="NCBI Taxonomy" id="266779"/>
    <lineage>
        <taxon>Bacteria</taxon>
        <taxon>Pseudomonadati</taxon>
        <taxon>Pseudomonadota</taxon>
        <taxon>Alphaproteobacteria</taxon>
        <taxon>Hyphomicrobiales</taxon>
        <taxon>Phyllobacteriaceae</taxon>
        <taxon>Chelativorans</taxon>
    </lineage>
</organism>
<sequence precursor="true">MSILKNSRRLFPGVILSAAVAGLALAMEHAEFMVFHVRWVESIVLAIAIGIFIATWRPIEARFRPGIEFSAKGLLEAAIVLIGASISYSAIRDAGVELVVGVASIVFLSIAATYLIGRLLGLSAKLAILIACGNSICGNSAIVAVAPVIEAPAKDVAAALAFTAGLGILAIFLLPLLYYHLELTLAQYGVVAGITAYAVPQVLAATAPVGAVSVQIGTLVKLIRVLMLGPVVFALNSAMKVRVGGQKGEATRPLVPWFILGFFGMVALRSSGLVSTAQAEILAQIASILTTLAMAALGLSVNVRSFFHAGGRVMLAATCSVVLLALMGFVLVSFLVPLP</sequence>